<keyword evidence="4" id="KW-1185">Reference proteome</keyword>
<feature type="coiled-coil region" evidence="1">
    <location>
        <begin position="84"/>
        <end position="111"/>
    </location>
</feature>
<feature type="region of interest" description="Disordered" evidence="2">
    <location>
        <begin position="181"/>
        <end position="283"/>
    </location>
</feature>
<dbReference type="Pfam" id="PF15734">
    <property type="entry name" value="MIIP"/>
    <property type="match status" value="1"/>
</dbReference>
<feature type="compositionally biased region" description="Basic and acidic residues" evidence="2">
    <location>
        <begin position="142"/>
        <end position="155"/>
    </location>
</feature>
<dbReference type="Proteomes" id="UP000765507">
    <property type="component" value="Unassembled WGS sequence"/>
</dbReference>
<dbReference type="EMBL" id="JAHGAV010000033">
    <property type="protein sequence ID" value="KAG6936430.1"/>
    <property type="molecule type" value="Genomic_DNA"/>
</dbReference>
<feature type="compositionally biased region" description="Basic and acidic residues" evidence="2">
    <location>
        <begin position="230"/>
        <end position="244"/>
    </location>
</feature>
<feature type="compositionally biased region" description="Polar residues" evidence="2">
    <location>
        <begin position="210"/>
        <end position="223"/>
    </location>
</feature>
<reference evidence="3 4" key="1">
    <citation type="journal article" date="2020" name="G3 (Bethesda)">
        <title>Draft Genome of the Common Snapping Turtle, Chelydra serpentina, a Model for Phenotypic Plasticity in Reptiles.</title>
        <authorList>
            <person name="Das D."/>
            <person name="Singh S.K."/>
            <person name="Bierstedt J."/>
            <person name="Erickson A."/>
            <person name="Galli G.L.J."/>
            <person name="Crossley D.A. 2nd"/>
            <person name="Rhen T."/>
        </authorList>
    </citation>
    <scope>NUCLEOTIDE SEQUENCE [LARGE SCALE GENOMIC DNA]</scope>
    <source>
        <strain evidence="3">KW</strain>
    </source>
</reference>
<dbReference type="GO" id="GO:0030336">
    <property type="term" value="P:negative regulation of cell migration"/>
    <property type="evidence" value="ECO:0007669"/>
    <property type="project" value="InterPro"/>
</dbReference>
<dbReference type="PANTHER" id="PTHR34831">
    <property type="entry name" value="MIGRATION AND INVASION-INHIBITORY PROTEIN"/>
    <property type="match status" value="1"/>
</dbReference>
<dbReference type="AlphaFoldDB" id="A0A8T1T6C7"/>
<keyword evidence="1" id="KW-0175">Coiled coil</keyword>
<organism evidence="3 4">
    <name type="scientific">Chelydra serpentina</name>
    <name type="common">Snapping turtle</name>
    <name type="synonym">Testudo serpentina</name>
    <dbReference type="NCBI Taxonomy" id="8475"/>
    <lineage>
        <taxon>Eukaryota</taxon>
        <taxon>Metazoa</taxon>
        <taxon>Chordata</taxon>
        <taxon>Craniata</taxon>
        <taxon>Vertebrata</taxon>
        <taxon>Euteleostomi</taxon>
        <taxon>Archelosauria</taxon>
        <taxon>Testudinata</taxon>
        <taxon>Testudines</taxon>
        <taxon>Cryptodira</taxon>
        <taxon>Durocryptodira</taxon>
        <taxon>Americhelydia</taxon>
        <taxon>Chelydroidea</taxon>
        <taxon>Chelydridae</taxon>
        <taxon>Chelydra</taxon>
    </lineage>
</organism>
<feature type="compositionally biased region" description="Polar residues" evidence="2">
    <location>
        <begin position="245"/>
        <end position="255"/>
    </location>
</feature>
<feature type="region of interest" description="Disordered" evidence="2">
    <location>
        <begin position="114"/>
        <end position="158"/>
    </location>
</feature>
<dbReference type="InterPro" id="IPR031466">
    <property type="entry name" value="MIIP"/>
</dbReference>
<evidence type="ECO:0000256" key="1">
    <source>
        <dbReference type="SAM" id="Coils"/>
    </source>
</evidence>
<feature type="non-terminal residue" evidence="3">
    <location>
        <position position="1"/>
    </location>
</feature>
<protein>
    <submittedName>
        <fullName evidence="3">Migration and invasion inhibitory protein</fullName>
    </submittedName>
</protein>
<dbReference type="OrthoDB" id="10002384at2759"/>
<proteinExistence type="predicted"/>
<dbReference type="GO" id="GO:0010972">
    <property type="term" value="P:negative regulation of G2/M transition of mitotic cell cycle"/>
    <property type="evidence" value="ECO:0007669"/>
    <property type="project" value="InterPro"/>
</dbReference>
<evidence type="ECO:0000256" key="2">
    <source>
        <dbReference type="SAM" id="MobiDB-lite"/>
    </source>
</evidence>
<evidence type="ECO:0000313" key="4">
    <source>
        <dbReference type="Proteomes" id="UP000765507"/>
    </source>
</evidence>
<evidence type="ECO:0000313" key="3">
    <source>
        <dbReference type="EMBL" id="KAG6936430.1"/>
    </source>
</evidence>
<dbReference type="PANTHER" id="PTHR34831:SF1">
    <property type="entry name" value="MIGRATION AND INVASION-INHIBITORY PROTEIN"/>
    <property type="match status" value="1"/>
</dbReference>
<sequence length="552" mass="60917">QLPWRLAGAVGARLTAVAKHRTREPAAHVFPPSCPAREESGPLNRVPGRWGRCMLGTGALANQEAVAGGFLLQTRNRREGTVMQKMESEQLERLRHANQDLLEKLKVKQEEIKKRLPRKPLSASSCSRRTTPAERAVPLLKRGKENQVRTAKDATDPTTLVSVEPGVSAARAALRSPLKPAACGREVGGAPHRRAGAHPGSPRAERSFTPAASVTRETSSVARDSNALRSLEEESTPVKHRESRTQSTVLHSAQQRCGPRAEAATMPGRTPAEGNGRRRAAVRDPRTPKSILLTPVGKEAKKEAGRVTFLSDPEEYTIPAASWSARPFLGYDWIAGLLETDSSLSEKSEQYFSELREFRQVNKEACVHEEDLGPEAPDYLAPEQEADLVSSSHQCVYCYRLNRRLFTIPVGSQSACPVCKTPRARRPPETLEEPAYVRVSIPRSTLLPAYKYKIHRRKSFEPADDLALPSHCLAGWENIVPSSSPTLSSLDLRTSLEQKPTDRCHLTLASRMSGGTRTDQLLNLSRSAHFRLSNASQQRAQDKPLCYRATLN</sequence>
<accession>A0A8T1T6C7</accession>
<gene>
    <name evidence="3" type="primary">miip</name>
    <name evidence="3" type="ORF">G0U57_012634</name>
</gene>
<comment type="caution">
    <text evidence="3">The sequence shown here is derived from an EMBL/GenBank/DDBJ whole genome shotgun (WGS) entry which is preliminary data.</text>
</comment>
<name>A0A8T1T6C7_CHESE</name>